<evidence type="ECO:0000259" key="3">
    <source>
        <dbReference type="Pfam" id="PF03807"/>
    </source>
</evidence>
<dbReference type="Gene3D" id="3.40.50.720">
    <property type="entry name" value="NAD(P)-binding Rossmann-like Domain"/>
    <property type="match status" value="1"/>
</dbReference>
<keyword evidence="6" id="KW-1185">Reference proteome</keyword>
<dbReference type="InterPro" id="IPR036291">
    <property type="entry name" value="NAD(P)-bd_dom_sf"/>
</dbReference>
<dbReference type="NCBIfam" id="NF005814">
    <property type="entry name" value="PRK07680.1"/>
    <property type="match status" value="1"/>
</dbReference>
<name>A0A1G9XXF6_9BACI</name>
<dbReference type="InterPro" id="IPR053790">
    <property type="entry name" value="P5CR-like_CS"/>
</dbReference>
<keyword evidence="2" id="KW-0521">NADP</keyword>
<dbReference type="AlphaFoldDB" id="A0A1G9XXF6"/>
<dbReference type="Gene3D" id="1.10.3730.10">
    <property type="entry name" value="ProC C-terminal domain-like"/>
    <property type="match status" value="1"/>
</dbReference>
<proteinExistence type="inferred from homology"/>
<dbReference type="STRING" id="482461.SAMN05216244_3988"/>
<dbReference type="EMBL" id="FNHF01000007">
    <property type="protein sequence ID" value="SDN00943.1"/>
    <property type="molecule type" value="Genomic_DNA"/>
</dbReference>
<dbReference type="RefSeq" id="WP_074600952.1">
    <property type="nucleotide sequence ID" value="NZ_FNHF01000007.1"/>
</dbReference>
<dbReference type="InterPro" id="IPR029036">
    <property type="entry name" value="P5CR_dimer"/>
</dbReference>
<dbReference type="Proteomes" id="UP000182347">
    <property type="component" value="Unassembled WGS sequence"/>
</dbReference>
<comment type="similarity">
    <text evidence="1">Belongs to the pyrroline-5-carboxylate reductase family.</text>
</comment>
<dbReference type="SUPFAM" id="SSF48179">
    <property type="entry name" value="6-phosphogluconate dehydrogenase C-terminal domain-like"/>
    <property type="match status" value="1"/>
</dbReference>
<evidence type="ECO:0000256" key="2">
    <source>
        <dbReference type="PIRSR" id="PIRSR000193-1"/>
    </source>
</evidence>
<evidence type="ECO:0000259" key="4">
    <source>
        <dbReference type="Pfam" id="PF14748"/>
    </source>
</evidence>
<dbReference type="Pfam" id="PF14748">
    <property type="entry name" value="P5CR_dimer"/>
    <property type="match status" value="1"/>
</dbReference>
<organism evidence="5 6">
    <name type="scientific">Sediminibacillus halophilus</name>
    <dbReference type="NCBI Taxonomy" id="482461"/>
    <lineage>
        <taxon>Bacteria</taxon>
        <taxon>Bacillati</taxon>
        <taxon>Bacillota</taxon>
        <taxon>Bacilli</taxon>
        <taxon>Bacillales</taxon>
        <taxon>Bacillaceae</taxon>
        <taxon>Sediminibacillus</taxon>
    </lineage>
</organism>
<dbReference type="InterPro" id="IPR008927">
    <property type="entry name" value="6-PGluconate_DH-like_C_sf"/>
</dbReference>
<evidence type="ECO:0000313" key="5">
    <source>
        <dbReference type="EMBL" id="SDN00943.1"/>
    </source>
</evidence>
<dbReference type="SUPFAM" id="SSF51735">
    <property type="entry name" value="NAD(P)-binding Rossmann-fold domains"/>
    <property type="match status" value="1"/>
</dbReference>
<feature type="domain" description="Pyrroline-5-carboxylate reductase dimerisation" evidence="4">
    <location>
        <begin position="161"/>
        <end position="261"/>
    </location>
</feature>
<evidence type="ECO:0000313" key="6">
    <source>
        <dbReference type="Proteomes" id="UP000182347"/>
    </source>
</evidence>
<dbReference type="PANTHER" id="PTHR11645:SF51">
    <property type="entry name" value="COME OPERON PROTEIN 4"/>
    <property type="match status" value="1"/>
</dbReference>
<dbReference type="InterPro" id="IPR000304">
    <property type="entry name" value="Pyrroline-COOH_reductase"/>
</dbReference>
<dbReference type="PIRSF" id="PIRSF000193">
    <property type="entry name" value="Pyrrol-5-carb_rd"/>
    <property type="match status" value="1"/>
</dbReference>
<sequence>MKWGVIGTGNMGQILIHAWMSSGVIEPDQLYITNRTISKAHAIQVKYPGIHVLEDKMELTAVADILFICARPTEIYPLIGEIHDKLTSEQCLVSITSPYSVQRLEHLVPCQVVRMIPSITNRALSGTTLFSFGESVTKVMKGYLLQSSKLFSNPQDIEEDVTRIASDIVSCGPAFFSYLAQEFIEAACRDTNISKQEATSLMENMLIGYGKLLEEGHYSLPLLVEKVCVKGGVTGEGIKALEGEAGRLFSGLISRTHAKYREDIEKISYQMLEG</sequence>
<dbReference type="PANTHER" id="PTHR11645">
    <property type="entry name" value="PYRROLINE-5-CARBOXYLATE REDUCTASE"/>
    <property type="match status" value="1"/>
</dbReference>
<reference evidence="6" key="1">
    <citation type="submission" date="2016-10" db="EMBL/GenBank/DDBJ databases">
        <authorList>
            <person name="Varghese N."/>
            <person name="Submissions S."/>
        </authorList>
    </citation>
    <scope>NUCLEOTIDE SEQUENCE [LARGE SCALE GENOMIC DNA]</scope>
    <source>
        <strain evidence="6">CGMCC 1.6199</strain>
    </source>
</reference>
<dbReference type="GO" id="GO:0004735">
    <property type="term" value="F:pyrroline-5-carboxylate reductase activity"/>
    <property type="evidence" value="ECO:0007669"/>
    <property type="project" value="InterPro"/>
</dbReference>
<dbReference type="Pfam" id="PF03807">
    <property type="entry name" value="F420_oxidored"/>
    <property type="match status" value="1"/>
</dbReference>
<protein>
    <submittedName>
        <fullName evidence="5">Competence protein ComER</fullName>
    </submittedName>
</protein>
<gene>
    <name evidence="5" type="ORF">SAMN05216244_3988</name>
</gene>
<dbReference type="GO" id="GO:0055129">
    <property type="term" value="P:L-proline biosynthetic process"/>
    <property type="evidence" value="ECO:0007669"/>
    <property type="project" value="TreeGrafter"/>
</dbReference>
<evidence type="ECO:0000256" key="1">
    <source>
        <dbReference type="ARBA" id="ARBA00005525"/>
    </source>
</evidence>
<feature type="binding site" evidence="2">
    <location>
        <begin position="6"/>
        <end position="11"/>
    </location>
    <ligand>
        <name>NADP(+)</name>
        <dbReference type="ChEBI" id="CHEBI:58349"/>
    </ligand>
</feature>
<feature type="domain" description="Pyrroline-5-carboxylate reductase catalytic N-terminal" evidence="3">
    <location>
        <begin position="4"/>
        <end position="97"/>
    </location>
</feature>
<dbReference type="PROSITE" id="PS00521">
    <property type="entry name" value="P5CR"/>
    <property type="match status" value="1"/>
</dbReference>
<dbReference type="OrthoDB" id="9805754at2"/>
<dbReference type="InterPro" id="IPR028939">
    <property type="entry name" value="P5C_Rdtase_cat_N"/>
</dbReference>
<accession>A0A1G9XXF6</accession>